<dbReference type="Proteomes" id="UP001296873">
    <property type="component" value="Unassembled WGS sequence"/>
</dbReference>
<dbReference type="EMBL" id="NRRL01000001">
    <property type="protein sequence ID" value="MBK1666499.1"/>
    <property type="molecule type" value="Genomic_DNA"/>
</dbReference>
<name>A0ABS1D903_9PROT</name>
<reference evidence="2 3" key="1">
    <citation type="journal article" date="2020" name="Microorganisms">
        <title>Osmotic Adaptation and Compatible Solute Biosynthesis of Phototrophic Bacteria as Revealed from Genome Analyses.</title>
        <authorList>
            <person name="Imhoff J.F."/>
            <person name="Rahn T."/>
            <person name="Kunzel S."/>
            <person name="Keller A."/>
            <person name="Neulinger S.C."/>
        </authorList>
    </citation>
    <scope>NUCLEOTIDE SEQUENCE [LARGE SCALE GENOMIC DNA]</scope>
    <source>
        <strain evidence="2 3">DSM 9895</strain>
    </source>
</reference>
<dbReference type="RefSeq" id="WP_200338548.1">
    <property type="nucleotide sequence ID" value="NZ_NRRL01000001.1"/>
</dbReference>
<proteinExistence type="predicted"/>
<gene>
    <name evidence="2" type="ORF">CKO28_00395</name>
</gene>
<protein>
    <submittedName>
        <fullName evidence="2">Uncharacterized protein</fullName>
    </submittedName>
</protein>
<evidence type="ECO:0000313" key="3">
    <source>
        <dbReference type="Proteomes" id="UP001296873"/>
    </source>
</evidence>
<comment type="caution">
    <text evidence="2">The sequence shown here is derived from an EMBL/GenBank/DDBJ whole genome shotgun (WGS) entry which is preliminary data.</text>
</comment>
<feature type="region of interest" description="Disordered" evidence="1">
    <location>
        <begin position="152"/>
        <end position="174"/>
    </location>
</feature>
<evidence type="ECO:0000313" key="2">
    <source>
        <dbReference type="EMBL" id="MBK1666499.1"/>
    </source>
</evidence>
<organism evidence="2 3">
    <name type="scientific">Rhodovibrio sodomensis</name>
    <dbReference type="NCBI Taxonomy" id="1088"/>
    <lineage>
        <taxon>Bacteria</taxon>
        <taxon>Pseudomonadati</taxon>
        <taxon>Pseudomonadota</taxon>
        <taxon>Alphaproteobacteria</taxon>
        <taxon>Rhodospirillales</taxon>
        <taxon>Rhodovibrionaceae</taxon>
        <taxon>Rhodovibrio</taxon>
    </lineage>
</organism>
<keyword evidence="3" id="KW-1185">Reference proteome</keyword>
<evidence type="ECO:0000256" key="1">
    <source>
        <dbReference type="SAM" id="MobiDB-lite"/>
    </source>
</evidence>
<accession>A0ABS1D903</accession>
<sequence>MPITFDKPKATQTARNLSAHLKDAHGLQLGHQQAMTALAAALGFNSLHEFSQLMKTAPSAGQAPTDARPQAPAPGLSSLCEEAIVTDLRARGSCVCAINADDAAEMVADDAAQVPSETRQDWFDRNRSVLEEALYDKARELLGMYHDEDGCPLDHADPEPTNTDPADDLPDNQIANADYGKEKSWFDHQLASMAIDQCTHRDILLEKRGDSWVWYMPASKNPQKQAPSRSYPSEGEAALAACAAFGIDPTIHCVLNHYHCEDCDKDWEGSWFCGVDEECPSCSCDCEPAESHSLVIQEDN</sequence>